<organism evidence="13 14">
    <name type="scientific">Dyella choica</name>
    <dbReference type="NCBI Taxonomy" id="1927959"/>
    <lineage>
        <taxon>Bacteria</taxon>
        <taxon>Pseudomonadati</taxon>
        <taxon>Pseudomonadota</taxon>
        <taxon>Gammaproteobacteria</taxon>
        <taxon>Lysobacterales</taxon>
        <taxon>Rhodanobacteraceae</taxon>
        <taxon>Dyella</taxon>
    </lineage>
</organism>
<evidence type="ECO:0000256" key="4">
    <source>
        <dbReference type="ARBA" id="ARBA00022481"/>
    </source>
</evidence>
<dbReference type="GO" id="GO:0005886">
    <property type="term" value="C:plasma membrane"/>
    <property type="evidence" value="ECO:0007669"/>
    <property type="project" value="UniProtKB-SubCell"/>
</dbReference>
<comment type="caution">
    <text evidence="13">The sequence shown here is derived from an EMBL/GenBank/DDBJ whole genome shotgun (WGS) entry which is preliminary data.</text>
</comment>
<evidence type="ECO:0000256" key="11">
    <source>
        <dbReference type="SAM" id="Phobius"/>
    </source>
</evidence>
<dbReference type="GO" id="GO:0015627">
    <property type="term" value="C:type II protein secretion system complex"/>
    <property type="evidence" value="ECO:0007669"/>
    <property type="project" value="InterPro"/>
</dbReference>
<evidence type="ECO:0000256" key="9">
    <source>
        <dbReference type="ARBA" id="ARBA00025772"/>
    </source>
</evidence>
<evidence type="ECO:0000256" key="7">
    <source>
        <dbReference type="ARBA" id="ARBA00022989"/>
    </source>
</evidence>
<evidence type="ECO:0000256" key="3">
    <source>
        <dbReference type="ARBA" id="ARBA00022475"/>
    </source>
</evidence>
<evidence type="ECO:0000313" key="13">
    <source>
        <dbReference type="EMBL" id="RUL73973.1"/>
    </source>
</evidence>
<evidence type="ECO:0000259" key="12">
    <source>
        <dbReference type="Pfam" id="PF12019"/>
    </source>
</evidence>
<dbReference type="NCBIfam" id="TIGR02532">
    <property type="entry name" value="IV_pilin_GFxxxE"/>
    <property type="match status" value="1"/>
</dbReference>
<dbReference type="Pfam" id="PF12019">
    <property type="entry name" value="GspH"/>
    <property type="match status" value="1"/>
</dbReference>
<evidence type="ECO:0000256" key="1">
    <source>
        <dbReference type="ARBA" id="ARBA00004377"/>
    </source>
</evidence>
<keyword evidence="7 11" id="KW-1133">Transmembrane helix</keyword>
<evidence type="ECO:0000256" key="2">
    <source>
        <dbReference type="ARBA" id="ARBA00021549"/>
    </source>
</evidence>
<dbReference type="InterPro" id="IPR022346">
    <property type="entry name" value="T2SS_GspH"/>
</dbReference>
<sequence length="178" mass="19567">MRMTHARGFGLIEQIVVLAVLAILAMIAVPGLRRLMLGHELRVAQGDYIAALQYARNLAVNEQARIILCPSRNALTCNKDNDWQGGWLIGRDSGGRQQVDGKPLYTGGKYSNSIRIVGSDKKQFWFKPDGTSAGSMQSLVFCTREQPPRILVVRVAMQGRIRAAIPEREDVAKCASGS</sequence>
<evidence type="ECO:0000256" key="5">
    <source>
        <dbReference type="ARBA" id="ARBA00022519"/>
    </source>
</evidence>
<keyword evidence="3" id="KW-1003">Cell membrane</keyword>
<dbReference type="InterPro" id="IPR012902">
    <property type="entry name" value="N_methyl_site"/>
</dbReference>
<dbReference type="SUPFAM" id="SSF54523">
    <property type="entry name" value="Pili subunits"/>
    <property type="match status" value="1"/>
</dbReference>
<name>A0A432M489_9GAMM</name>
<dbReference type="AlphaFoldDB" id="A0A432M489"/>
<keyword evidence="14" id="KW-1185">Reference proteome</keyword>
<evidence type="ECO:0000256" key="6">
    <source>
        <dbReference type="ARBA" id="ARBA00022692"/>
    </source>
</evidence>
<feature type="transmembrane region" description="Helical" evidence="11">
    <location>
        <begin position="12"/>
        <end position="32"/>
    </location>
</feature>
<dbReference type="InterPro" id="IPR045584">
    <property type="entry name" value="Pilin-like"/>
</dbReference>
<dbReference type="Proteomes" id="UP000274358">
    <property type="component" value="Unassembled WGS sequence"/>
</dbReference>
<evidence type="ECO:0000256" key="10">
    <source>
        <dbReference type="ARBA" id="ARBA00030775"/>
    </source>
</evidence>
<comment type="similarity">
    <text evidence="9">Belongs to the GSP H family.</text>
</comment>
<accession>A0A432M489</accession>
<feature type="domain" description="General secretion pathway GspH" evidence="12">
    <location>
        <begin position="49"/>
        <end position="159"/>
    </location>
</feature>
<keyword evidence="6 11" id="KW-0812">Transmembrane</keyword>
<dbReference type="GO" id="GO:0015628">
    <property type="term" value="P:protein secretion by the type II secretion system"/>
    <property type="evidence" value="ECO:0007669"/>
    <property type="project" value="InterPro"/>
</dbReference>
<dbReference type="Gene3D" id="3.55.40.10">
    <property type="entry name" value="minor pseudopilin epsh domain"/>
    <property type="match status" value="1"/>
</dbReference>
<protein>
    <recommendedName>
        <fullName evidence="2">Type II secretion system protein H</fullName>
    </recommendedName>
    <alternativeName>
        <fullName evidence="10">General secretion pathway protein H</fullName>
    </alternativeName>
</protein>
<proteinExistence type="inferred from homology"/>
<comment type="subcellular location">
    <subcellularLocation>
        <location evidence="1">Cell inner membrane</location>
        <topology evidence="1">Single-pass membrane protein</topology>
    </subcellularLocation>
</comment>
<dbReference type="EMBL" id="RYYV01000010">
    <property type="protein sequence ID" value="RUL73973.1"/>
    <property type="molecule type" value="Genomic_DNA"/>
</dbReference>
<keyword evidence="4" id="KW-0488">Methylation</keyword>
<evidence type="ECO:0000313" key="14">
    <source>
        <dbReference type="Proteomes" id="UP000274358"/>
    </source>
</evidence>
<evidence type="ECO:0000256" key="8">
    <source>
        <dbReference type="ARBA" id="ARBA00023136"/>
    </source>
</evidence>
<keyword evidence="8 11" id="KW-0472">Membrane</keyword>
<reference evidence="13 14" key="1">
    <citation type="submission" date="2018-12" db="EMBL/GenBank/DDBJ databases">
        <title>Dyella dinghuensis sp. nov. DHOA06 and Dyella choica sp. nov. 4M-K27, isolated from forest soil.</title>
        <authorList>
            <person name="Qiu L.-H."/>
            <person name="Gao Z.-H."/>
        </authorList>
    </citation>
    <scope>NUCLEOTIDE SEQUENCE [LARGE SCALE GENOMIC DNA]</scope>
    <source>
        <strain evidence="13 14">4M-K27</strain>
    </source>
</reference>
<gene>
    <name evidence="13" type="ORF">EKH80_14115</name>
</gene>
<keyword evidence="5" id="KW-0997">Cell inner membrane</keyword>